<organism evidence="1 2">
    <name type="scientific">Cellulophaga algicola (strain DSM 14237 / IC166 / ACAM 630)</name>
    <dbReference type="NCBI Taxonomy" id="688270"/>
    <lineage>
        <taxon>Bacteria</taxon>
        <taxon>Pseudomonadati</taxon>
        <taxon>Bacteroidota</taxon>
        <taxon>Flavobacteriia</taxon>
        <taxon>Flavobacteriales</taxon>
        <taxon>Flavobacteriaceae</taxon>
        <taxon>Cellulophaga</taxon>
    </lineage>
</organism>
<evidence type="ECO:0008006" key="3">
    <source>
        <dbReference type="Google" id="ProtNLM"/>
    </source>
</evidence>
<dbReference type="STRING" id="688270.Celal_1429"/>
<evidence type="ECO:0000313" key="2">
    <source>
        <dbReference type="Proteomes" id="UP000008634"/>
    </source>
</evidence>
<proteinExistence type="predicted"/>
<name>E6X9J2_CELAD</name>
<dbReference type="eggNOG" id="ENOG502Z8GQ">
    <property type="taxonomic scope" value="Bacteria"/>
</dbReference>
<dbReference type="OrthoDB" id="1414356at2"/>
<dbReference type="AlphaFoldDB" id="E6X9J2"/>
<dbReference type="KEGG" id="cao:Celal_1429"/>
<dbReference type="Proteomes" id="UP000008634">
    <property type="component" value="Chromosome"/>
</dbReference>
<dbReference type="RefSeq" id="WP_013550224.1">
    <property type="nucleotide sequence ID" value="NC_014934.1"/>
</dbReference>
<sequence length="367" mass="41567">MTQANNSPIPCPECSRIKYFEGLCYWCKNKKKRETYQSMSTTAIENTITTIINNISEIENYNDEFDDFISLLAYHDINTEHIAKAAFEKHIFYPPTLYRNASKEVINGLINILLNPDCTHANHILCCLATNGNDDVKNVFMALENKPLAWRKKLHVDPSVYAELGGWSFDNKGSKTLLVHQDCFPLHKEDRKDDAVIVGKTRADTCPICSCKLIDILTIDGSDSRLSFLGIKGKIKLPICPNCASLSEKTIIRYTLNGDSTMEIMDSFENENYVSETDLNKIASNNLTLSRTKEPLYYACGNDDVCTIGGQADWVQDFQYEKCPDCNRKMKLLAALSWDQFYEDLEGTLYIEICTDCSIAAAFHQQT</sequence>
<evidence type="ECO:0000313" key="1">
    <source>
        <dbReference type="EMBL" id="ADV48742.1"/>
    </source>
</evidence>
<accession>E6X9J2</accession>
<protein>
    <recommendedName>
        <fullName evidence="3">DUF1963 domain-containing protein</fullName>
    </recommendedName>
</protein>
<dbReference type="EMBL" id="CP002453">
    <property type="protein sequence ID" value="ADV48742.1"/>
    <property type="molecule type" value="Genomic_DNA"/>
</dbReference>
<gene>
    <name evidence="1" type="ordered locus">Celal_1429</name>
</gene>
<keyword evidence="2" id="KW-1185">Reference proteome</keyword>
<reference evidence="1 2" key="1">
    <citation type="journal article" date="2010" name="Stand. Genomic Sci.">
        <title>Complete genome sequence of Cellulophaga algicola type strain (IC166).</title>
        <authorList>
            <person name="Abt B."/>
            <person name="Lu M."/>
            <person name="Misra M."/>
            <person name="Han C."/>
            <person name="Nolan M."/>
            <person name="Lucas S."/>
            <person name="Hammon N."/>
            <person name="Deshpande S."/>
            <person name="Cheng J.F."/>
            <person name="Tapia R."/>
            <person name="Goodwin L."/>
            <person name="Pitluck S."/>
            <person name="Liolios K."/>
            <person name="Pagani I."/>
            <person name="Ivanova N."/>
            <person name="Mavromatis K."/>
            <person name="Ovchinikova G."/>
            <person name="Pati A."/>
            <person name="Chen A."/>
            <person name="Palaniappan K."/>
            <person name="Land M."/>
            <person name="Hauser L."/>
            <person name="Chang Y.J."/>
            <person name="Jeffries C.D."/>
            <person name="Detter J.C."/>
            <person name="Brambilla E."/>
            <person name="Rohde M."/>
            <person name="Tindall B.J."/>
            <person name="Goker M."/>
            <person name="Woyke T."/>
            <person name="Bristow J."/>
            <person name="Eisen J.A."/>
            <person name="Markowitz V."/>
            <person name="Hugenholtz P."/>
            <person name="Kyrpides N.C."/>
            <person name="Klenk H.P."/>
            <person name="Lapidus A."/>
        </authorList>
    </citation>
    <scope>NUCLEOTIDE SEQUENCE [LARGE SCALE GENOMIC DNA]</scope>
    <source>
        <strain evidence="2">DSM 14237 / IC166 / ACAM 630</strain>
    </source>
</reference>
<dbReference type="HOGENOM" id="CLU_063404_0_0_10"/>